<accession>A0A0F9FFQ7</accession>
<sequence>MKPGLWRVKISTWWGWFGAVAFAKKAMPTIVACAKKLKVAKFMENMDEFLTYHSVTKVGYEFGNELVATEGASLTKEQITEFLDLNKHEGVYVPVYGFDFSVLSFAEAHENYKRSQAFRQVFDVIDIFKNVVAATMLST</sequence>
<protein>
    <submittedName>
        <fullName evidence="1">Uncharacterized protein</fullName>
    </submittedName>
</protein>
<name>A0A0F9FFQ7_9ZZZZ</name>
<evidence type="ECO:0000313" key="1">
    <source>
        <dbReference type="EMBL" id="KKL85128.1"/>
    </source>
</evidence>
<gene>
    <name evidence="1" type="ORF">LCGC14_1957820</name>
</gene>
<organism evidence="1">
    <name type="scientific">marine sediment metagenome</name>
    <dbReference type="NCBI Taxonomy" id="412755"/>
    <lineage>
        <taxon>unclassified sequences</taxon>
        <taxon>metagenomes</taxon>
        <taxon>ecological metagenomes</taxon>
    </lineage>
</organism>
<dbReference type="AlphaFoldDB" id="A0A0F9FFQ7"/>
<proteinExistence type="predicted"/>
<comment type="caution">
    <text evidence="1">The sequence shown here is derived from an EMBL/GenBank/DDBJ whole genome shotgun (WGS) entry which is preliminary data.</text>
</comment>
<dbReference type="EMBL" id="LAZR01021494">
    <property type="protein sequence ID" value="KKL85128.1"/>
    <property type="molecule type" value="Genomic_DNA"/>
</dbReference>
<reference evidence="1" key="1">
    <citation type="journal article" date="2015" name="Nature">
        <title>Complex archaea that bridge the gap between prokaryotes and eukaryotes.</title>
        <authorList>
            <person name="Spang A."/>
            <person name="Saw J.H."/>
            <person name="Jorgensen S.L."/>
            <person name="Zaremba-Niedzwiedzka K."/>
            <person name="Martijn J."/>
            <person name="Lind A.E."/>
            <person name="van Eijk R."/>
            <person name="Schleper C."/>
            <person name="Guy L."/>
            <person name="Ettema T.J."/>
        </authorList>
    </citation>
    <scope>NUCLEOTIDE SEQUENCE</scope>
</reference>
<feature type="non-terminal residue" evidence="1">
    <location>
        <position position="139"/>
    </location>
</feature>